<dbReference type="InterPro" id="IPR009241">
    <property type="entry name" value="HigB-like"/>
</dbReference>
<evidence type="ECO:0000313" key="1">
    <source>
        <dbReference type="EMBL" id="SHH07490.1"/>
    </source>
</evidence>
<dbReference type="RefSeq" id="WP_073021618.1">
    <property type="nucleotide sequence ID" value="NZ_FQWF01000014.1"/>
</dbReference>
<reference evidence="2" key="1">
    <citation type="submission" date="2016-11" db="EMBL/GenBank/DDBJ databases">
        <authorList>
            <person name="Varghese N."/>
            <person name="Submissions S."/>
        </authorList>
    </citation>
    <scope>NUCLEOTIDE SEQUENCE [LARGE SCALE GENOMIC DNA]</scope>
    <source>
        <strain evidence="2">DSM 17659</strain>
    </source>
</reference>
<organism evidence="1 2">
    <name type="scientific">Flavobacterium micromati</name>
    <dbReference type="NCBI Taxonomy" id="229205"/>
    <lineage>
        <taxon>Bacteria</taxon>
        <taxon>Pseudomonadati</taxon>
        <taxon>Bacteroidota</taxon>
        <taxon>Flavobacteriia</taxon>
        <taxon>Flavobacteriales</taxon>
        <taxon>Flavobacteriaceae</taxon>
        <taxon>Flavobacterium</taxon>
    </lineage>
</organism>
<gene>
    <name evidence="1" type="ORF">SAMN05444372_11428</name>
</gene>
<protein>
    <submittedName>
        <fullName evidence="1">Phage-related protein</fullName>
    </submittedName>
</protein>
<name>A0A1M5Q0N0_9FLAO</name>
<dbReference type="Proteomes" id="UP000184020">
    <property type="component" value="Unassembled WGS sequence"/>
</dbReference>
<accession>A0A1M5Q0N0</accession>
<evidence type="ECO:0000313" key="2">
    <source>
        <dbReference type="Proteomes" id="UP000184020"/>
    </source>
</evidence>
<sequence>MDYKFKVEFLEPVIEFLESLDQKSKEKILYNIWKSRTVNDKELFKKLDGEIWEFRTLYNKQYLRLFAFWDRSDKQDTIVISTHGIIKKTDKTPKVEIEKAESLRIKYFNEKE</sequence>
<dbReference type="EMBL" id="FQWF01000014">
    <property type="protein sequence ID" value="SHH07490.1"/>
    <property type="molecule type" value="Genomic_DNA"/>
</dbReference>
<dbReference type="AlphaFoldDB" id="A0A1M5Q0N0"/>
<dbReference type="Pfam" id="PF05973">
    <property type="entry name" value="Gp49"/>
    <property type="match status" value="1"/>
</dbReference>
<dbReference type="STRING" id="229205.SAMN05444372_11428"/>
<dbReference type="OrthoDB" id="573082at2"/>
<keyword evidence="2" id="KW-1185">Reference proteome</keyword>
<proteinExistence type="predicted"/>